<organism evidence="1 2">
    <name type="scientific">Didymella rabiei</name>
    <name type="common">Chickpea ascochyta blight fungus</name>
    <name type="synonym">Mycosphaerella rabiei</name>
    <dbReference type="NCBI Taxonomy" id="5454"/>
    <lineage>
        <taxon>Eukaryota</taxon>
        <taxon>Fungi</taxon>
        <taxon>Dikarya</taxon>
        <taxon>Ascomycota</taxon>
        <taxon>Pezizomycotina</taxon>
        <taxon>Dothideomycetes</taxon>
        <taxon>Pleosporomycetidae</taxon>
        <taxon>Pleosporales</taxon>
        <taxon>Pleosporineae</taxon>
        <taxon>Didymellaceae</taxon>
        <taxon>Ascochyta</taxon>
    </lineage>
</organism>
<gene>
    <name evidence="1" type="ORF">ST47_g9868</name>
</gene>
<evidence type="ECO:0000313" key="1">
    <source>
        <dbReference type="EMBL" id="KZM18997.1"/>
    </source>
</evidence>
<dbReference type="AlphaFoldDB" id="A0A162WFQ7"/>
<dbReference type="InterPro" id="IPR011333">
    <property type="entry name" value="SKP1/BTB/POZ_sf"/>
</dbReference>
<comment type="caution">
    <text evidence="1">The sequence shown here is derived from an EMBL/GenBank/DDBJ whole genome shotgun (WGS) entry which is preliminary data.</text>
</comment>
<dbReference type="OrthoDB" id="3794120at2759"/>
<dbReference type="EMBL" id="JYNV01000309">
    <property type="protein sequence ID" value="KZM18997.1"/>
    <property type="molecule type" value="Genomic_DNA"/>
</dbReference>
<dbReference type="Gene3D" id="3.30.710.10">
    <property type="entry name" value="Potassium Channel Kv1.1, Chain A"/>
    <property type="match status" value="1"/>
</dbReference>
<accession>A0A162WFQ7</accession>
<keyword evidence="2" id="KW-1185">Reference proteome</keyword>
<proteinExistence type="predicted"/>
<sequence>MTTEQTASLTTLPRASSMNRESSEPVQSVVTPLASTAQSPSSANHTPAPTDSGSSFQPFQMLMDSVISIKYGDELQDSCGIHEGMVCCHSQQVQLWCTRAKPLRIKYDKCEELAQELTSLSILSLTAARYEENEVEKKAASLITYIDNHFPLSIYQANVSKLIKDTLIAQVTDGLVKDPKTRINSKTHNELSFHGRLISLNWQGMLNMFERLCGIMNRIKISEKEKGKKDQIKAMAQKTIFLRGTSNAAVQSLLVWIYQGNLHYESSEHLYEVYELAIKLGVNALAEVCLCQLFNTASDIIHKTQRLGIALDTLLGFTSAEESEKLQDQHVVSDNTVEIIFQRVLKDEKPPARLLDLVVDVMAKRMHSRLWAHMQETISRPVALRLVETMLHLKDMKAVYVESPDSVIKLEDSHSANTPARSTLEAIDEPTLAS</sequence>
<protein>
    <submittedName>
        <fullName evidence="1">Uncharacterized protein</fullName>
    </submittedName>
</protein>
<dbReference type="Proteomes" id="UP000076837">
    <property type="component" value="Unassembled WGS sequence"/>
</dbReference>
<evidence type="ECO:0000313" key="2">
    <source>
        <dbReference type="Proteomes" id="UP000076837"/>
    </source>
</evidence>
<reference evidence="1 2" key="1">
    <citation type="journal article" date="2016" name="Sci. Rep.">
        <title>Draft genome sequencing and secretome analysis of fungal phytopathogen Ascochyta rabiei provides insight into the necrotrophic effector repertoire.</title>
        <authorList>
            <person name="Verma S."/>
            <person name="Gazara R.K."/>
            <person name="Nizam S."/>
            <person name="Parween S."/>
            <person name="Chattopadhyay D."/>
            <person name="Verma P.K."/>
        </authorList>
    </citation>
    <scope>NUCLEOTIDE SEQUENCE [LARGE SCALE GENOMIC DNA]</scope>
    <source>
        <strain evidence="1 2">ArDII</strain>
    </source>
</reference>
<name>A0A162WFQ7_DIDRA</name>